<evidence type="ECO:0000313" key="3">
    <source>
        <dbReference type="Proteomes" id="UP001501479"/>
    </source>
</evidence>
<dbReference type="EMBL" id="BAABDS010000032">
    <property type="protein sequence ID" value="GAA3712780.1"/>
    <property type="molecule type" value="Genomic_DNA"/>
</dbReference>
<evidence type="ECO:0000313" key="2">
    <source>
        <dbReference type="EMBL" id="GAA3712780.1"/>
    </source>
</evidence>
<feature type="compositionally biased region" description="Basic and acidic residues" evidence="1">
    <location>
        <begin position="397"/>
        <end position="412"/>
    </location>
</feature>
<feature type="compositionally biased region" description="Basic and acidic residues" evidence="1">
    <location>
        <begin position="371"/>
        <end position="380"/>
    </location>
</feature>
<proteinExistence type="predicted"/>
<gene>
    <name evidence="2" type="ORF">GCM10022421_20060</name>
</gene>
<keyword evidence="3" id="KW-1185">Reference proteome</keyword>
<feature type="compositionally biased region" description="Basic and acidic residues" evidence="1">
    <location>
        <begin position="436"/>
        <end position="447"/>
    </location>
</feature>
<dbReference type="RefSeq" id="WP_344964724.1">
    <property type="nucleotide sequence ID" value="NZ_BAABDS010000032.1"/>
</dbReference>
<comment type="caution">
    <text evidence="2">The sequence shown here is derived from an EMBL/GenBank/DDBJ whole genome shotgun (WGS) entry which is preliminary data.</text>
</comment>
<evidence type="ECO:0008006" key="4">
    <source>
        <dbReference type="Google" id="ProtNLM"/>
    </source>
</evidence>
<feature type="compositionally biased region" description="Polar residues" evidence="1">
    <location>
        <begin position="413"/>
        <end position="435"/>
    </location>
</feature>
<name>A0ABP7E380_9GAMM</name>
<dbReference type="CDD" id="cd16439">
    <property type="entry name" value="beta_Kdo_transferase_KpsC_2"/>
    <property type="match status" value="1"/>
</dbReference>
<feature type="compositionally biased region" description="Polar residues" evidence="1">
    <location>
        <begin position="383"/>
        <end position="396"/>
    </location>
</feature>
<dbReference type="CDD" id="cd16440">
    <property type="entry name" value="beta_Kdo_transferase_KpsC_1"/>
    <property type="match status" value="1"/>
</dbReference>
<accession>A0ABP7E380</accession>
<feature type="region of interest" description="Disordered" evidence="1">
    <location>
        <begin position="367"/>
        <end position="460"/>
    </location>
</feature>
<dbReference type="Proteomes" id="UP001501479">
    <property type="component" value="Unassembled WGS sequence"/>
</dbReference>
<dbReference type="Pfam" id="PF05159">
    <property type="entry name" value="Capsule_synth"/>
    <property type="match status" value="3"/>
</dbReference>
<organism evidence="2 3">
    <name type="scientific">Oceanisphaera sediminis</name>
    <dbReference type="NCBI Taxonomy" id="981381"/>
    <lineage>
        <taxon>Bacteria</taxon>
        <taxon>Pseudomonadati</taxon>
        <taxon>Pseudomonadota</taxon>
        <taxon>Gammaproteobacteria</taxon>
        <taxon>Aeromonadales</taxon>
        <taxon>Aeromonadaceae</taxon>
        <taxon>Oceanisphaera</taxon>
    </lineage>
</organism>
<sequence>MLLTTSRGIWRQRQVLNTFLSPHYLGKQATPELAAVVGWGIKPNTERARALAAKRALPFWQLEDGFIGYIGHPASGSTRLSLIVDQVGVYYDATRPSQLEQMLDNISWWNNDWQQRAELLQATLVNEGITKYNHYADNRLPTAIAERLDSSRPKVLVIDQTKGDQSVRLGLGDEQSFADMLAAAKADNPTAQIIVRTHPDVLLGKKQGYLTKAAENDTESNVLLLAESVNPFALMAAVDKVYTVTSQLGFEALLAGKPVVCFGAPFYAGWGVTDDRVSIPRRGQPRTVPQLLAAAYLRYCRYVDPVTGERCQLEDILDLVLAQRSPVPMVDTLYAVGFSLWRRRFTPRFLSRYAREVKFVDVLPASVGSGSHERSIEMDPTRSVGSNSFDQLQNMDSRLRGNDRGMDSRLRGNDQNLVSSPPVGSNSFDQPQSMDSRLRGNDGKERGNPPPPPSPLRRQGSSAVLIWGRKFEAELAASTLPVWRMEDGFLRSIGLGSDLRRPGSLVVDNLGMYYDPRTSSAIEQYLVGHEFSALELQLGEQLVSHFKEQALTKYNVGNNTQLNWRQHAGDRPILLVPGQVDDDASIQLGSPFVKGNAALLQAVRREHPEAFIVFKPHPDVVSGNRIGQVPNAVLEQCVDAIETQAGIVACLDACDAVHTLTSLTGLEALIRGKPVTVWGQPFYAGWGLTQDKHPVTRRGRALPLAALVYATYAWYPTYVDYPSGLYSTPLRMAWRLAQERTQFKEPDNSVLRWVHRRLRKARFLWEALKG</sequence>
<dbReference type="InterPro" id="IPR007833">
    <property type="entry name" value="Capsule_polysaccharide_synth"/>
</dbReference>
<protein>
    <recommendedName>
        <fullName evidence="4">Beta-3-deoxy-D-manno-oct-2-ulosonic acid transferase</fullName>
    </recommendedName>
</protein>
<reference evidence="3" key="1">
    <citation type="journal article" date="2019" name="Int. J. Syst. Evol. Microbiol.">
        <title>The Global Catalogue of Microorganisms (GCM) 10K type strain sequencing project: providing services to taxonomists for standard genome sequencing and annotation.</title>
        <authorList>
            <consortium name="The Broad Institute Genomics Platform"/>
            <consortium name="The Broad Institute Genome Sequencing Center for Infectious Disease"/>
            <person name="Wu L."/>
            <person name="Ma J."/>
        </authorList>
    </citation>
    <scope>NUCLEOTIDE SEQUENCE [LARGE SCALE GENOMIC DNA]</scope>
    <source>
        <strain evidence="3">JCM 17329</strain>
    </source>
</reference>
<evidence type="ECO:0000256" key="1">
    <source>
        <dbReference type="SAM" id="MobiDB-lite"/>
    </source>
</evidence>